<dbReference type="SMART" id="SM00291">
    <property type="entry name" value="ZnF_ZZ"/>
    <property type="match status" value="1"/>
</dbReference>
<keyword evidence="13" id="KW-0175">Coiled coil</keyword>
<dbReference type="FunFam" id="3.30.60.90:FF:000001">
    <property type="entry name" value="Dystrophin isoform 2"/>
    <property type="match status" value="1"/>
</dbReference>
<evidence type="ECO:0000256" key="7">
    <source>
        <dbReference type="ARBA" id="ARBA00022833"/>
    </source>
</evidence>
<dbReference type="GO" id="GO:0008270">
    <property type="term" value="F:zinc ion binding"/>
    <property type="evidence" value="ECO:0007669"/>
    <property type="project" value="UniProtKB-KW"/>
</dbReference>
<dbReference type="RefSeq" id="XP_038058937.1">
    <property type="nucleotide sequence ID" value="XM_038203009.1"/>
</dbReference>
<dbReference type="InterPro" id="IPR018159">
    <property type="entry name" value="Spectrin/alpha-actinin"/>
</dbReference>
<feature type="domain" description="ZZ-type" evidence="16">
    <location>
        <begin position="1290"/>
        <end position="1346"/>
    </location>
</feature>
<dbReference type="GO" id="GO:0005737">
    <property type="term" value="C:cytoplasm"/>
    <property type="evidence" value="ECO:0007669"/>
    <property type="project" value="UniProtKB-ARBA"/>
</dbReference>
<dbReference type="OMA" id="HYEHNSN"/>
<dbReference type="EnsemblMetazoa" id="XM_038203009.1">
    <property type="protein sequence ID" value="XP_038058937.1"/>
    <property type="gene ID" value="LOC119730218"/>
</dbReference>
<dbReference type="SMART" id="SM00150">
    <property type="entry name" value="SPEC"/>
    <property type="match status" value="8"/>
</dbReference>
<evidence type="ECO:0008006" key="19">
    <source>
        <dbReference type="Google" id="ProtNLM"/>
    </source>
</evidence>
<dbReference type="InterPro" id="IPR000433">
    <property type="entry name" value="Znf_ZZ"/>
</dbReference>
<evidence type="ECO:0000256" key="11">
    <source>
        <dbReference type="ARBA" id="ARBA00023212"/>
    </source>
</evidence>
<proteinExistence type="predicted"/>
<dbReference type="InterPro" id="IPR043145">
    <property type="entry name" value="Znf_ZZ_sf"/>
</dbReference>
<name>A0A914A509_PATMI</name>
<dbReference type="GO" id="GO:0005856">
    <property type="term" value="C:cytoskeleton"/>
    <property type="evidence" value="ECO:0007669"/>
    <property type="project" value="UniProtKB-SubCell"/>
</dbReference>
<dbReference type="Gene3D" id="1.10.238.10">
    <property type="entry name" value="EF-hand"/>
    <property type="match status" value="2"/>
</dbReference>
<evidence type="ECO:0000256" key="5">
    <source>
        <dbReference type="ARBA" id="ARBA00022723"/>
    </source>
</evidence>
<keyword evidence="6 12" id="KW-0863">Zinc-finger</keyword>
<dbReference type="CTD" id="1821"/>
<evidence type="ECO:0000259" key="16">
    <source>
        <dbReference type="PROSITE" id="PS50135"/>
    </source>
</evidence>
<evidence type="ECO:0000256" key="9">
    <source>
        <dbReference type="ARBA" id="ARBA00023136"/>
    </source>
</evidence>
<dbReference type="Gene3D" id="3.30.60.90">
    <property type="match status" value="1"/>
</dbReference>
<dbReference type="PROSITE" id="PS50135">
    <property type="entry name" value="ZF_ZZ_2"/>
    <property type="match status" value="1"/>
</dbReference>
<evidence type="ECO:0000256" key="4">
    <source>
        <dbReference type="ARBA" id="ARBA00022490"/>
    </source>
</evidence>
<dbReference type="PANTHER" id="PTHR12268">
    <property type="entry name" value="E3 UBIQUITIN-PROTEIN LIGASE KCMF1"/>
    <property type="match status" value="1"/>
</dbReference>
<dbReference type="SMART" id="SM00456">
    <property type="entry name" value="WW"/>
    <property type="match status" value="1"/>
</dbReference>
<dbReference type="Gene3D" id="1.20.58.60">
    <property type="match status" value="8"/>
</dbReference>
<evidence type="ECO:0000256" key="8">
    <source>
        <dbReference type="ARBA" id="ARBA00022837"/>
    </source>
</evidence>
<feature type="compositionally biased region" description="Low complexity" evidence="14">
    <location>
        <begin position="1561"/>
        <end position="1589"/>
    </location>
</feature>
<keyword evidence="7" id="KW-0862">Zinc</keyword>
<dbReference type="InterPro" id="IPR050774">
    <property type="entry name" value="KCMF1/Dystrophin"/>
</dbReference>
<dbReference type="Pfam" id="PF00435">
    <property type="entry name" value="Spectrin"/>
    <property type="match status" value="6"/>
</dbReference>
<keyword evidence="8" id="KW-0106">Calcium</keyword>
<dbReference type="SUPFAM" id="SSF47473">
    <property type="entry name" value="EF-hand"/>
    <property type="match status" value="2"/>
</dbReference>
<dbReference type="FunFam" id="2.20.70.10:FF:000004">
    <property type="entry name" value="dystrophin isoform X1"/>
    <property type="match status" value="1"/>
</dbReference>
<evidence type="ECO:0000259" key="15">
    <source>
        <dbReference type="PROSITE" id="PS50020"/>
    </source>
</evidence>
<evidence type="ECO:0000256" key="14">
    <source>
        <dbReference type="SAM" id="MobiDB-lite"/>
    </source>
</evidence>
<dbReference type="Pfam" id="PF00397">
    <property type="entry name" value="WW"/>
    <property type="match status" value="1"/>
</dbReference>
<dbReference type="SUPFAM" id="SSF57850">
    <property type="entry name" value="RING/U-box"/>
    <property type="match status" value="1"/>
</dbReference>
<dbReference type="SUPFAM" id="SSF46966">
    <property type="entry name" value="Spectrin repeat"/>
    <property type="match status" value="5"/>
</dbReference>
<dbReference type="SUPFAM" id="SSF51045">
    <property type="entry name" value="WW domain"/>
    <property type="match status" value="1"/>
</dbReference>
<feature type="compositionally biased region" description="Basic and acidic residues" evidence="14">
    <location>
        <begin position="1633"/>
        <end position="1643"/>
    </location>
</feature>
<dbReference type="PROSITE" id="PS01357">
    <property type="entry name" value="ZF_ZZ_1"/>
    <property type="match status" value="1"/>
</dbReference>
<dbReference type="CDD" id="cd00176">
    <property type="entry name" value="SPEC"/>
    <property type="match status" value="3"/>
</dbReference>
<protein>
    <recommendedName>
        <fullName evidence="19">Dystrophin</fullName>
    </recommendedName>
</protein>
<dbReference type="GeneID" id="119730218"/>
<feature type="region of interest" description="Disordered" evidence="14">
    <location>
        <begin position="842"/>
        <end position="876"/>
    </location>
</feature>
<keyword evidence="10" id="KW-0009">Actin-binding</keyword>
<dbReference type="InterPro" id="IPR011992">
    <property type="entry name" value="EF-hand-dom_pair"/>
</dbReference>
<feature type="compositionally biased region" description="Polar residues" evidence="14">
    <location>
        <begin position="845"/>
        <end position="865"/>
    </location>
</feature>
<reference evidence="17" key="1">
    <citation type="submission" date="2022-11" db="UniProtKB">
        <authorList>
            <consortium name="EnsemblMetazoa"/>
        </authorList>
    </citation>
    <scope>IDENTIFICATION</scope>
</reference>
<evidence type="ECO:0000256" key="1">
    <source>
        <dbReference type="ARBA" id="ARBA00004245"/>
    </source>
</evidence>
<keyword evidence="3" id="KW-1003">Cell membrane</keyword>
<dbReference type="InterPro" id="IPR036020">
    <property type="entry name" value="WW_dom_sf"/>
</dbReference>
<feature type="domain" description="WW" evidence="15">
    <location>
        <begin position="1035"/>
        <end position="1068"/>
    </location>
</feature>
<dbReference type="GO" id="GO:0003779">
    <property type="term" value="F:actin binding"/>
    <property type="evidence" value="ECO:0007669"/>
    <property type="project" value="UniProtKB-KW"/>
</dbReference>
<dbReference type="Pfam" id="PF09069">
    <property type="entry name" value="EF-hand_3"/>
    <property type="match status" value="1"/>
</dbReference>
<feature type="coiled-coil region" evidence="13">
    <location>
        <begin position="467"/>
        <end position="494"/>
    </location>
</feature>
<evidence type="ECO:0000256" key="3">
    <source>
        <dbReference type="ARBA" id="ARBA00022475"/>
    </source>
</evidence>
<keyword evidence="5" id="KW-0479">Metal-binding</keyword>
<accession>A0A914A509</accession>
<organism evidence="17 18">
    <name type="scientific">Patiria miniata</name>
    <name type="common">Bat star</name>
    <name type="synonym">Asterina miniata</name>
    <dbReference type="NCBI Taxonomy" id="46514"/>
    <lineage>
        <taxon>Eukaryota</taxon>
        <taxon>Metazoa</taxon>
        <taxon>Echinodermata</taxon>
        <taxon>Eleutherozoa</taxon>
        <taxon>Asterozoa</taxon>
        <taxon>Asteroidea</taxon>
        <taxon>Valvatacea</taxon>
        <taxon>Valvatida</taxon>
        <taxon>Asterinidae</taxon>
        <taxon>Patiria</taxon>
    </lineage>
</organism>
<dbReference type="InterPro" id="IPR015153">
    <property type="entry name" value="EF-hand_dom_typ1"/>
</dbReference>
<keyword evidence="9" id="KW-0472">Membrane</keyword>
<dbReference type="PANTHER" id="PTHR12268:SF14">
    <property type="entry name" value="DYSTROPHIN-1"/>
    <property type="match status" value="1"/>
</dbReference>
<dbReference type="GO" id="GO:0045202">
    <property type="term" value="C:synapse"/>
    <property type="evidence" value="ECO:0007669"/>
    <property type="project" value="GOC"/>
</dbReference>
<feature type="coiled-coil region" evidence="13">
    <location>
        <begin position="1460"/>
        <end position="1494"/>
    </location>
</feature>
<dbReference type="PROSITE" id="PS50020">
    <property type="entry name" value="WW_DOMAIN_2"/>
    <property type="match status" value="1"/>
</dbReference>
<dbReference type="Pfam" id="PF00569">
    <property type="entry name" value="ZZ"/>
    <property type="match status" value="1"/>
</dbReference>
<sequence length="1705" mass="193921">MEPAGQDWERVNREYRDRHGRFELCLEQWRKFHCDMRDLGQWLNQAEKIIQDCRNSSGRLDINKARTRQLSLEEGIANHQSMVSSLNNNGETIIAQTSTPDGGMMKDKLDGLNARWRSVCTEVTSWKERFQDGGEQLEGYREEVEELQSWLDECQGLMEGPQPIPGDDQSVQDLLDKVKERERQLPSRRDIGNHVNKSGEELLSSGALSDNLVSDITMELKEVNAQLQKVSTALPRYCRQLEDRLLSTRSFLEELEELGKWLGATMDLLKTQHGPVGSVTSDDGDDSIIVDPKTMQQALKARQANMDSVNHTGDRLIREARALGAAIPDPLQDKLDKLNSDWAKIQYLASRLKPASEFDVEQRRMMQRTVITETSVTTTRSEVQRSAMDAAAPAEGASPWPDFDKVVAELRDWLTLLERMLRLQTVTVGDLEEMEDMIAKQREIWSGVLPLFSALAPNDRQLIGGLVVDIVTMLVQLESLLQDLEEKHPQLDELVSRAKILQLESQTEGSKQLLQEKVDKLLDLWNSASLRASSRSRKLEAMLTDSQQFHELTDELCNWLGKMEQTLDGYAPVGDEVHALQGQLESQKAFLEEVEQWKPCIDAVNESGERLIVDYNADDTNRIRQILDNVRDRWTAICDRSNQRLHAIEETLRSMQDLASQLTDFFLWFEELEQPMDSLQRDTDNEEALQDKDQVEVWLQQHGDLQAEIEAHHNVFSSLNDAGSTQLKSGEPKEETEVLQKRLEEMNKRWNKLQGKSTEIRRRLEANAEEWSTLLKAFQDLLEWIRLKEEELASKKPVGGDYNTVQQQNEDHKIFKSQLEEKRPTVERNIQMGRLYLTEHGAPTTADNASDAATLSSRGSDSTASLDEPASSAEDQARQIVQNLRQSVSSLQEKWAQLNGRTEHWQKRLDDVLAKMLGFHQAMDELNAKLHEAESLKSRWRMVGDLIIDSLPQHIEEVKRFQERISPVQRDVDHLSQLAAQFPPAAVTLSTVNQSRLEDLFKRWKLLQISVEERGKLLNEALRDFGPQSQHFLRVSVQHPWERAVAGNKVPYYINHATETTHWDHPKMTELFQSLGELNAVKFSAYRTAMKLRKLQKALCFDLLSMNTADRIFQQHEILSSSTDRTLDVNEIIAFLTTLYEAIAADHPTLVVVPQCVDMCLNWLLNVYDTVRSGRMRALSFKLAIIILSKAHLEDKYRYIVRCVANNNGFIDQRGLGLLLHDCIQIPRQLGEVASFGGSNIEPSVRSCFNMSGGKSHIEPPQFLAWMKLEPQSMVWMPVLHRMAAGETAKHQAKCNVCKEFPIIGLRYRCLKCFNFDMCQNCFFSGRVSKNHKHSHPMQEYCTTTTSGEDVRDFAKVVRNKFKSKRYYQKHPRVGYLPVQSVLEGDDLESPVTSPQQMANQDMHTRLELYASRLAEVEQHGSFLTPSPDLDDEHQLIAQYCQSLGGDVSSVPRSPAQIVVAIESDQRSELENQILILEEENRTLLAELDRLRALRHDDHTRAEVSSEEDYRHSPSRDTELVAEAKLLRQHKGRLEARMQILEDHNRQLEAQLQRLRQLLEQPADRSASQASSSRTTPAVSPTSSISSLPRSRRLPAHVTLESARSPANGGTSDYDSDMAGEDHMQPSPHTPPHLKDDPVREDGGKVDLDQVIKELNNIPDDKGATSTGASQVGSLHHMADNIGKAVGTLVTVMTDDEHSDRENET</sequence>
<dbReference type="Proteomes" id="UP000887568">
    <property type="component" value="Unplaced"/>
</dbReference>
<dbReference type="CDD" id="cd16242">
    <property type="entry name" value="EFh_DMD_like"/>
    <property type="match status" value="1"/>
</dbReference>
<evidence type="ECO:0000313" key="17">
    <source>
        <dbReference type="EnsemblMetazoa" id="XP_038058937.1"/>
    </source>
</evidence>
<dbReference type="OrthoDB" id="10057795at2759"/>
<dbReference type="GO" id="GO:0016010">
    <property type="term" value="C:dystrophin-associated glycoprotein complex"/>
    <property type="evidence" value="ECO:0007669"/>
    <property type="project" value="UniProtKB-ARBA"/>
</dbReference>
<keyword evidence="4" id="KW-0963">Cytoplasm</keyword>
<evidence type="ECO:0000313" key="18">
    <source>
        <dbReference type="Proteomes" id="UP000887568"/>
    </source>
</evidence>
<dbReference type="InterPro" id="IPR001202">
    <property type="entry name" value="WW_dom"/>
</dbReference>
<dbReference type="InterPro" id="IPR015154">
    <property type="entry name" value="EF-hand_dom_typ2"/>
</dbReference>
<dbReference type="CDD" id="cd00201">
    <property type="entry name" value="WW"/>
    <property type="match status" value="1"/>
</dbReference>
<feature type="region of interest" description="Disordered" evidence="14">
    <location>
        <begin position="1561"/>
        <end position="1643"/>
    </location>
</feature>
<dbReference type="GO" id="GO:0042383">
    <property type="term" value="C:sarcolemma"/>
    <property type="evidence" value="ECO:0007669"/>
    <property type="project" value="UniProtKB-SubCell"/>
</dbReference>
<evidence type="ECO:0000256" key="12">
    <source>
        <dbReference type="PROSITE-ProRule" id="PRU00228"/>
    </source>
</evidence>
<evidence type="ECO:0000256" key="13">
    <source>
        <dbReference type="SAM" id="Coils"/>
    </source>
</evidence>
<dbReference type="CDD" id="cd02334">
    <property type="entry name" value="ZZ_dystrophin"/>
    <property type="match status" value="1"/>
</dbReference>
<dbReference type="Gene3D" id="2.20.70.10">
    <property type="match status" value="1"/>
</dbReference>
<evidence type="ECO:0000256" key="6">
    <source>
        <dbReference type="ARBA" id="ARBA00022771"/>
    </source>
</evidence>
<comment type="subcellular location">
    <subcellularLocation>
        <location evidence="2">Cell membrane</location>
        <location evidence="2">Sarcolemma</location>
        <topology evidence="2">Peripheral membrane protein</topology>
        <orientation evidence="2">Cytoplasmic side</orientation>
    </subcellularLocation>
    <subcellularLocation>
        <location evidence="1">Cytoplasm</location>
        <location evidence="1">Cytoskeleton</location>
    </subcellularLocation>
</comment>
<dbReference type="Pfam" id="PF09068">
    <property type="entry name" value="EF-hand_2"/>
    <property type="match status" value="1"/>
</dbReference>
<dbReference type="GO" id="GO:0099536">
    <property type="term" value="P:synaptic signaling"/>
    <property type="evidence" value="ECO:0007669"/>
    <property type="project" value="TreeGrafter"/>
</dbReference>
<keyword evidence="18" id="KW-1185">Reference proteome</keyword>
<dbReference type="InterPro" id="IPR002017">
    <property type="entry name" value="Spectrin_repeat"/>
</dbReference>
<evidence type="ECO:0000256" key="2">
    <source>
        <dbReference type="ARBA" id="ARBA00004278"/>
    </source>
</evidence>
<keyword evidence="11" id="KW-0206">Cytoskeleton</keyword>
<evidence type="ECO:0000256" key="10">
    <source>
        <dbReference type="ARBA" id="ARBA00023203"/>
    </source>
</evidence>